<evidence type="ECO:0000256" key="1">
    <source>
        <dbReference type="ARBA" id="ARBA00005077"/>
    </source>
</evidence>
<dbReference type="Gene3D" id="3.40.50.1380">
    <property type="entry name" value="Methylglyoxal synthase-like domain"/>
    <property type="match status" value="1"/>
</dbReference>
<dbReference type="PANTHER" id="PTHR11405:SF53">
    <property type="entry name" value="CARBAMOYL-PHOSPHATE SYNTHASE [AMMONIA], MITOCHONDRIAL"/>
    <property type="match status" value="1"/>
</dbReference>
<dbReference type="InterPro" id="IPR058047">
    <property type="entry name" value="CPSase_preATP-grasp"/>
</dbReference>
<evidence type="ECO:0000313" key="17">
    <source>
        <dbReference type="Proteomes" id="UP000179227"/>
    </source>
</evidence>
<dbReference type="NCBIfam" id="NF003671">
    <property type="entry name" value="PRK05294.1"/>
    <property type="match status" value="1"/>
</dbReference>
<dbReference type="InterPro" id="IPR016185">
    <property type="entry name" value="PreATP-grasp_dom_sf"/>
</dbReference>
<feature type="domain" description="ATP-grasp" evidence="14">
    <location>
        <begin position="132"/>
        <end position="354"/>
    </location>
</feature>
<dbReference type="SMART" id="SM00851">
    <property type="entry name" value="MGS"/>
    <property type="match status" value="1"/>
</dbReference>
<proteinExistence type="inferred from homology"/>
<feature type="domain" description="MGS-like" evidence="15">
    <location>
        <begin position="1023"/>
        <end position="1162"/>
    </location>
</feature>
<comment type="catalytic activity">
    <reaction evidence="11">
        <text>hydrogencarbonate + NH4(+) + 2 ATP = carbamoyl phosphate + 2 ADP + phosphate + 2 H(+)</text>
        <dbReference type="Rhea" id="RHEA:18029"/>
        <dbReference type="ChEBI" id="CHEBI:15378"/>
        <dbReference type="ChEBI" id="CHEBI:17544"/>
        <dbReference type="ChEBI" id="CHEBI:28938"/>
        <dbReference type="ChEBI" id="CHEBI:30616"/>
        <dbReference type="ChEBI" id="CHEBI:43474"/>
        <dbReference type="ChEBI" id="CHEBI:58228"/>
        <dbReference type="ChEBI" id="CHEBI:456216"/>
        <dbReference type="EC" id="6.3.4.16"/>
    </reaction>
</comment>
<evidence type="ECO:0000256" key="11">
    <source>
        <dbReference type="ARBA" id="ARBA00047359"/>
    </source>
</evidence>
<comment type="catalytic activity">
    <reaction evidence="12">
        <text>hydrogencarbonate + L-glutamine + 2 ATP + H2O = carbamoyl phosphate + L-glutamate + 2 ADP + phosphate + 2 H(+)</text>
        <dbReference type="Rhea" id="RHEA:18633"/>
        <dbReference type="ChEBI" id="CHEBI:15377"/>
        <dbReference type="ChEBI" id="CHEBI:15378"/>
        <dbReference type="ChEBI" id="CHEBI:17544"/>
        <dbReference type="ChEBI" id="CHEBI:29985"/>
        <dbReference type="ChEBI" id="CHEBI:30616"/>
        <dbReference type="ChEBI" id="CHEBI:43474"/>
        <dbReference type="ChEBI" id="CHEBI:58228"/>
        <dbReference type="ChEBI" id="CHEBI:58359"/>
        <dbReference type="ChEBI" id="CHEBI:456216"/>
        <dbReference type="EC" id="6.3.5.5"/>
    </reaction>
</comment>
<dbReference type="PROSITE" id="PS51855">
    <property type="entry name" value="MGS"/>
    <property type="match status" value="1"/>
</dbReference>
<keyword evidence="7" id="KW-0677">Repeat</keyword>
<keyword evidence="6" id="KW-0479">Metal-binding</keyword>
<comment type="similarity">
    <text evidence="2">Belongs to the CarB family.</text>
</comment>
<evidence type="ECO:0000259" key="14">
    <source>
        <dbReference type="PROSITE" id="PS50975"/>
    </source>
</evidence>
<evidence type="ECO:0000256" key="8">
    <source>
        <dbReference type="ARBA" id="ARBA00022741"/>
    </source>
</evidence>
<evidence type="ECO:0000256" key="12">
    <source>
        <dbReference type="ARBA" id="ARBA00048816"/>
    </source>
</evidence>
<keyword evidence="9 13" id="KW-0067">ATP-binding</keyword>
<dbReference type="PANTHER" id="PTHR11405">
    <property type="entry name" value="CARBAMOYLTRANSFERASE FAMILY MEMBER"/>
    <property type="match status" value="1"/>
</dbReference>
<evidence type="ECO:0000313" key="16">
    <source>
        <dbReference type="EMBL" id="OGE08886.1"/>
    </source>
</evidence>
<dbReference type="FunFam" id="3.40.50.20:FF:000002">
    <property type="entry name" value="Carbamoyl-phosphate synthase large chain"/>
    <property type="match status" value="1"/>
</dbReference>
<dbReference type="SUPFAM" id="SSF56059">
    <property type="entry name" value="Glutathione synthetase ATP-binding domain-like"/>
    <property type="match status" value="2"/>
</dbReference>
<dbReference type="InterPro" id="IPR011761">
    <property type="entry name" value="ATP-grasp"/>
</dbReference>
<feature type="domain" description="ATP-grasp" evidence="14">
    <location>
        <begin position="767"/>
        <end position="958"/>
    </location>
</feature>
<dbReference type="Gene3D" id="1.10.1030.10">
    <property type="entry name" value="Carbamoyl-phosphate synthetase, large subunit oligomerisation domain"/>
    <property type="match status" value="1"/>
</dbReference>
<dbReference type="FunFam" id="3.30.1490.20:FF:000001">
    <property type="entry name" value="Carbamoyl-phosphate synthase large chain"/>
    <property type="match status" value="1"/>
</dbReference>
<dbReference type="GO" id="GO:0005524">
    <property type="term" value="F:ATP binding"/>
    <property type="evidence" value="ECO:0007669"/>
    <property type="project" value="UniProtKB-UniRule"/>
</dbReference>
<reference evidence="16 17" key="1">
    <citation type="journal article" date="2016" name="Nat. Commun.">
        <title>Thousands of microbial genomes shed light on interconnected biogeochemical processes in an aquifer system.</title>
        <authorList>
            <person name="Anantharaman K."/>
            <person name="Brown C.T."/>
            <person name="Hug L.A."/>
            <person name="Sharon I."/>
            <person name="Castelle C.J."/>
            <person name="Probst A.J."/>
            <person name="Thomas B.C."/>
            <person name="Singh A."/>
            <person name="Wilkins M.J."/>
            <person name="Karaoz U."/>
            <person name="Brodie E.L."/>
            <person name="Williams K.H."/>
            <person name="Hubbard S.S."/>
            <person name="Banfield J.F."/>
        </authorList>
    </citation>
    <scope>NUCLEOTIDE SEQUENCE [LARGE SCALE GENOMIC DNA]</scope>
</reference>
<evidence type="ECO:0000256" key="6">
    <source>
        <dbReference type="ARBA" id="ARBA00022723"/>
    </source>
</evidence>
<dbReference type="CDD" id="cd01423">
    <property type="entry name" value="MGS_CPS_I_III"/>
    <property type="match status" value="1"/>
</dbReference>
<accession>A0A1F5HXR1</accession>
<dbReference type="InterPro" id="IPR005483">
    <property type="entry name" value="CPSase_dom"/>
</dbReference>
<evidence type="ECO:0000256" key="10">
    <source>
        <dbReference type="ARBA" id="ARBA00023211"/>
    </source>
</evidence>
<dbReference type="Gene3D" id="3.30.1490.20">
    <property type="entry name" value="ATP-grasp fold, A domain"/>
    <property type="match status" value="1"/>
</dbReference>
<evidence type="ECO:0000256" key="5">
    <source>
        <dbReference type="ARBA" id="ARBA00022605"/>
    </source>
</evidence>
<protein>
    <submittedName>
        <fullName evidence="16">Carbamoyl phosphate synthase large subunit</fullName>
    </submittedName>
</protein>
<keyword evidence="4" id="KW-0436">Ligase</keyword>
<dbReference type="PRINTS" id="PR00098">
    <property type="entry name" value="CPSASE"/>
</dbReference>
<dbReference type="GO" id="GO:0004087">
    <property type="term" value="F:carbamoyl-phosphate synthase (ammonia) activity"/>
    <property type="evidence" value="ECO:0007669"/>
    <property type="project" value="UniProtKB-EC"/>
</dbReference>
<dbReference type="PROSITE" id="PS00866">
    <property type="entry name" value="CPSASE_1"/>
    <property type="match status" value="1"/>
</dbReference>
<comment type="caution">
    <text evidence="16">The sequence shown here is derived from an EMBL/GenBank/DDBJ whole genome shotgun (WGS) entry which is preliminary data.</text>
</comment>
<gene>
    <name evidence="16" type="ORF">A3A60_00850</name>
</gene>
<dbReference type="Pfam" id="PF02787">
    <property type="entry name" value="CPSase_L_D3"/>
    <property type="match status" value="1"/>
</dbReference>
<dbReference type="GO" id="GO:0005737">
    <property type="term" value="C:cytoplasm"/>
    <property type="evidence" value="ECO:0007669"/>
    <property type="project" value="TreeGrafter"/>
</dbReference>
<dbReference type="Pfam" id="PF02142">
    <property type="entry name" value="MGS"/>
    <property type="match status" value="1"/>
</dbReference>
<evidence type="ECO:0000256" key="7">
    <source>
        <dbReference type="ARBA" id="ARBA00022737"/>
    </source>
</evidence>
<dbReference type="InterPro" id="IPR013815">
    <property type="entry name" value="ATP_grasp_subdomain_1"/>
</dbReference>
<evidence type="ECO:0000256" key="4">
    <source>
        <dbReference type="ARBA" id="ARBA00022598"/>
    </source>
</evidence>
<dbReference type="InterPro" id="IPR005479">
    <property type="entry name" value="CPAse_ATP-bd"/>
</dbReference>
<evidence type="ECO:0000256" key="13">
    <source>
        <dbReference type="PROSITE-ProRule" id="PRU00409"/>
    </source>
</evidence>
<evidence type="ECO:0000256" key="3">
    <source>
        <dbReference type="ARBA" id="ARBA00022571"/>
    </source>
</evidence>
<dbReference type="Gene3D" id="3.40.50.20">
    <property type="match status" value="2"/>
</dbReference>
<dbReference type="EMBL" id="MFBS01000030">
    <property type="protein sequence ID" value="OGE08886.1"/>
    <property type="molecule type" value="Genomic_DNA"/>
</dbReference>
<dbReference type="Gene3D" id="3.30.470.20">
    <property type="entry name" value="ATP-grasp fold, B domain"/>
    <property type="match status" value="2"/>
</dbReference>
<dbReference type="InterPro" id="IPR011607">
    <property type="entry name" value="MGS-like_dom"/>
</dbReference>
<dbReference type="GO" id="GO:0046872">
    <property type="term" value="F:metal ion binding"/>
    <property type="evidence" value="ECO:0007669"/>
    <property type="project" value="UniProtKB-KW"/>
</dbReference>
<dbReference type="Proteomes" id="UP000179227">
    <property type="component" value="Unassembled WGS sequence"/>
</dbReference>
<dbReference type="GO" id="GO:0006526">
    <property type="term" value="P:L-arginine biosynthetic process"/>
    <property type="evidence" value="ECO:0007669"/>
    <property type="project" value="UniProtKB-KW"/>
</dbReference>
<dbReference type="PROSITE" id="PS00867">
    <property type="entry name" value="CPSASE_2"/>
    <property type="match status" value="2"/>
</dbReference>
<name>A0A1F5HXR1_9BACT</name>
<keyword evidence="5" id="KW-0028">Amino-acid biosynthesis</keyword>
<comment type="pathway">
    <text evidence="1">Amino-acid biosynthesis; L-arginine biosynthesis; carbamoyl phosphate from bicarbonate: step 1/1.</text>
</comment>
<dbReference type="FunFam" id="3.30.470.20:FF:000026">
    <property type="entry name" value="Carbamoyl-phosphate synthase large chain"/>
    <property type="match status" value="1"/>
</dbReference>
<dbReference type="GO" id="GO:0006541">
    <property type="term" value="P:glutamine metabolic process"/>
    <property type="evidence" value="ECO:0007669"/>
    <property type="project" value="TreeGrafter"/>
</dbReference>
<keyword evidence="10" id="KW-0464">Manganese</keyword>
<evidence type="ECO:0000256" key="2">
    <source>
        <dbReference type="ARBA" id="ARBA00009799"/>
    </source>
</evidence>
<keyword evidence="3" id="KW-0055">Arginine biosynthesis</keyword>
<dbReference type="InterPro" id="IPR036897">
    <property type="entry name" value="CarbamoylP_synth_lsu_oligo_sf"/>
</dbReference>
<dbReference type="SUPFAM" id="SSF52440">
    <property type="entry name" value="PreATP-grasp domain"/>
    <property type="match status" value="2"/>
</dbReference>
<dbReference type="InterPro" id="IPR036914">
    <property type="entry name" value="MGS-like_dom_sf"/>
</dbReference>
<dbReference type="PROSITE" id="PS50975">
    <property type="entry name" value="ATP_GRASP"/>
    <property type="match status" value="2"/>
</dbReference>
<dbReference type="InterPro" id="IPR005480">
    <property type="entry name" value="CPSase_lsu_oligo"/>
</dbReference>
<dbReference type="Pfam" id="PF25596">
    <property type="entry name" value="CPSase_L_D1"/>
    <property type="match status" value="2"/>
</dbReference>
<dbReference type="Pfam" id="PF02786">
    <property type="entry name" value="CPSase_L_D2"/>
    <property type="match status" value="3"/>
</dbReference>
<dbReference type="GO" id="GO:0004088">
    <property type="term" value="F:carbamoyl-phosphate synthase (glutamine-hydrolyzing) activity"/>
    <property type="evidence" value="ECO:0007669"/>
    <property type="project" value="UniProtKB-EC"/>
</dbReference>
<evidence type="ECO:0000256" key="9">
    <source>
        <dbReference type="ARBA" id="ARBA00022840"/>
    </source>
</evidence>
<dbReference type="AlphaFoldDB" id="A0A1F5HXR1"/>
<dbReference type="SUPFAM" id="SSF48108">
    <property type="entry name" value="Carbamoyl phosphate synthetase, large subunit connection domain"/>
    <property type="match status" value="1"/>
</dbReference>
<dbReference type="FunFam" id="3.40.50.20:FF:000001">
    <property type="entry name" value="Carbamoyl-phosphate synthase large chain"/>
    <property type="match status" value="1"/>
</dbReference>
<organism evidence="16 17">
    <name type="scientific">Candidatus Curtissbacteria bacterium RIFCSPLOWO2_01_FULL_42_26</name>
    <dbReference type="NCBI Taxonomy" id="1797729"/>
    <lineage>
        <taxon>Bacteria</taxon>
        <taxon>Candidatus Curtissiibacteriota</taxon>
    </lineage>
</organism>
<dbReference type="SMART" id="SM01096">
    <property type="entry name" value="CPSase_L_D3"/>
    <property type="match status" value="1"/>
</dbReference>
<keyword evidence="8 13" id="KW-0547">Nucleotide-binding</keyword>
<sequence length="1162" mass="128387">MISSKIKKVLLLGSGALQIGQAGEFDYSGSQAIKALKEDGIEVILINPNIATIQTSQNFADKVYFLPVDPHFVEEIIKAEKPDGMLLSFGGQTALNCGLEMHKNGVLKKHSVKILGTPIEAIEKTEDRHLFAKSLKEICLSIPKSMATNTLQKAKQAAKQIGYPVMIRGGFSLGGQDSGVARNEKELVEISSRALSKVNQILIEEYLAGWKEIEYEVVRDKFDNCITVCNMENIDPMGIHTGESIVVAPSQTLDNWQYHGLREIAIKVIRYLGIIGECNIQFALNPRPLPSTIIASEAKQSKKKIATSRRSGTRKDNSIDYRIIEVNARLSRSSALASKATGYPLAYVATKLALDQNLIDIKNSVTRKTIAAFEPALDYLVVKIPRWDLAKFVKSNDVIGSSMQSVGEVMAIGRKFEEALQKAVRMLDISMETPLDEKAHHPDYSKPTPWRIFAIAQALKKGVSVEKIAQKTAIDPFFLSKIKNIADLEKELLSYSSSGVKRSREVTAKNYINSKVSSRQARTIKADKLLIAKQLGFSDKRIAHLVNSTEQEIANLRNTYNIHPVVKQIDTLAAEYPAETNYLYLTYNGEKDDLSVFAGGSRGRDPDPTSLRFEGQDSATFAGGLARRSSAMQSVGGKETTDRTRNASKVIVLGSGPYRIGSSVEFDWCAVNSAQTAAKSGFSPIIINCNPETVSTDYDMAEKLYFEELTTETVNEIYQKENAEGIIVSMGGQTPNNLTPDLFKLNLKILGTDPASIDRAEDRSKFSDLCDELKINQPPWAKLANITDATDFAKKIGYPVLVRPSYVLSGAAMNVAFNSDDLRQFLLAASRVSSQYPVVISKFFKDAKEFEIDAVAKSGQILTFAITEHIENAGVHSGDSHIVWPAQKLNKQTSGEVLIIAKKIAGTLKITGPFNIQFLAVNNKVSVIECNLRASRSLPFVSKVTGQNFAQIATEAILGQNTKYRIHDTKYNYVAVKAPQFSFARVKGSDPVLRVEMASTGEVACFGDDIYEAFLKATLSTGMHLPKKSVFISLAGDKNKAEFLESAKTLAKMGLKIYASAGTSKFLKEKGIENHMLHKIHEHKKPNVLNVLMAKKIDLVINIFDPYFKKEFDDDYQIRRNTLDFGIPLLTNMQTAKLFTRAISLKKISDLKALPWNSYVAI</sequence>
<dbReference type="SUPFAM" id="SSF52335">
    <property type="entry name" value="Methylglyoxal synthase-like"/>
    <property type="match status" value="1"/>
</dbReference>
<evidence type="ECO:0000259" key="15">
    <source>
        <dbReference type="PROSITE" id="PS51855"/>
    </source>
</evidence>
<dbReference type="STRING" id="1797729.A3A60_00850"/>